<dbReference type="PROSITE" id="PS50109">
    <property type="entry name" value="HIS_KIN"/>
    <property type="match status" value="1"/>
</dbReference>
<keyword evidence="7" id="KW-1133">Transmembrane helix</keyword>
<dbReference type="Pfam" id="PF07495">
    <property type="entry name" value="Y_Y_Y"/>
    <property type="match status" value="1"/>
</dbReference>
<dbReference type="Gene3D" id="3.40.50.2300">
    <property type="match status" value="1"/>
</dbReference>
<feature type="domain" description="Response regulatory" evidence="11">
    <location>
        <begin position="1107"/>
        <end position="1222"/>
    </location>
</feature>
<evidence type="ECO:0000313" key="13">
    <source>
        <dbReference type="Proteomes" id="UP001485459"/>
    </source>
</evidence>
<dbReference type="InterPro" id="IPR011006">
    <property type="entry name" value="CheY-like_superfamily"/>
</dbReference>
<reference evidence="13" key="1">
    <citation type="submission" date="2024-03" db="EMBL/GenBank/DDBJ databases">
        <title>Chitinophaga horti sp. nov., isolated from garden soil.</title>
        <authorList>
            <person name="Lee D.S."/>
            <person name="Han D.M."/>
            <person name="Baek J.H."/>
            <person name="Choi D.G."/>
            <person name="Jeon J.H."/>
            <person name="Jeon C.O."/>
        </authorList>
    </citation>
    <scope>NUCLEOTIDE SEQUENCE [LARGE SCALE GENOMIC DNA]</scope>
    <source>
        <strain evidence="13">GPA1</strain>
    </source>
</reference>
<keyword evidence="7" id="KW-0472">Membrane</keyword>
<protein>
    <recommendedName>
        <fullName evidence="2">histidine kinase</fullName>
        <ecNumber evidence="2">2.7.13.3</ecNumber>
    </recommendedName>
</protein>
<dbReference type="PROSITE" id="PS01124">
    <property type="entry name" value="HTH_ARAC_FAMILY_2"/>
    <property type="match status" value="1"/>
</dbReference>
<dbReference type="InterPro" id="IPR011123">
    <property type="entry name" value="Y_Y_Y"/>
</dbReference>
<dbReference type="Gene3D" id="2.130.10.10">
    <property type="entry name" value="YVTN repeat-like/Quinoprotein amine dehydrogenase"/>
    <property type="match status" value="2"/>
</dbReference>
<dbReference type="Pfam" id="PF02518">
    <property type="entry name" value="HATPase_c"/>
    <property type="match status" value="1"/>
</dbReference>
<gene>
    <name evidence="12" type="ORF">WJU16_01395</name>
</gene>
<dbReference type="InterPro" id="IPR036890">
    <property type="entry name" value="HATPase_C_sf"/>
</dbReference>
<evidence type="ECO:0000259" key="10">
    <source>
        <dbReference type="PROSITE" id="PS50109"/>
    </source>
</evidence>
<sequence>MLKKLLIPLCLIALSQVRAQQPAYPFTSLNIHHGLSNNQVNCIYKDDRGFLWFGTLGGLNRYDGSNFRVFRHILSDSLSLNDDYIVALFPAPGGQMYVRTRNGDNLYDPRREQFSPAAAWLGARGLPASGLTSMLMTGDTCWAAYADSGLYRLGARGHATRIALPMRTGGRIADIKREDDRHLLLLWFDGALTRIDIRSGQTVWHSEALITDVSRPPMSLALFVDNQKDCWVYMPGSDFGVIHYRPSTGEKRSVSRKTGILNNDIVNSVIQDDRGMIWIGTDHGGVNVLDKQTFQAKFFVNRPEDSKSIAENAIYALYKDSQGIVWCGTYKRGVSYFAENKMKFALHEFKHGDPLSLPYNDVNCFAEDKKGNVWIGTNGGGLIYYDRKAQTYRQYRHRAGDENSLSNDVIVSLHVDKWDQLWIGYYFGGMGYFRDGKFTHYSHSPQDANSLANKTVWKLYEDKRNNFWVGTLGGGLDRFDRGNGIFYHNNADMANSVHSNYITAFAETPEGDLWIGTAYGIDVLDKSKGIFVHLLRSSHQLSNDNVTSLHCDRQGRMWAGTREGLSYYDPVALTFRTFRMEDGLPDNTIVSILESDDGYLWISTSRGLSRVRATGVGSKLVISCRNYDEQDGLQGKVFNVNAALRLRSGELIFGGADGFNLFNPAEIRENRTPPVLVFTGLQLFNKTIAPGESFRGHTVLEASLPETRRIELRYNENDFSVIFASLNFRNADKNRYEYMLEGFNKEWMLTDGKTRRISYTNINPGEYTLHVRSSPEDGNPTGGGISLLIRILPPWWATGWAYTAYVLLLLAALYLGRRAIIRRAHRRFALQNERKEAQRLHELDMMKIKLLTNVSHELRTPVSLILSPIEDFIRRTDDESERRQFQLIRRNARRLLNLVNQLMDFRKMEMRELRTDPVPGELMGFLRESVQSFSDLAERKGVTLEYSAGTKPINACFDHDKLERIIFNLLSNAFKFTPAGGKVRVTSGVNIEQERAWLEIKISDTGIGIAPDRIGKIFERYFQADQRSAFVSPGSGIGLAITREFVTMQQGTIDVDSAPGQGSTFIVRIPYDLVSGDGKAAPVAPFVPVPVKSPDDRAARKGKRKPTILLVEDTEDFRFYLKENLQEHYHVLEAASGDAGWQAALSAQPDLVVSDINMPGMDGLALCRKIRSNARTRQIPVILLTAMGEEAVQLEGLDAGADDYLVKPFSFEIMLSRVRNLLERKAPVQYLIPKDAEPAQLSADEKFMQRALEIVETHLSDADFSVEALSRELHMNRVSVYKRVYAITGQPPIEFIRSVRLRKAADLLLKTEMNIAEVAYEVGFNNPKYFTRYFKMAYHMLPSAYATAMRKE</sequence>
<dbReference type="SMART" id="SM00388">
    <property type="entry name" value="HisKA"/>
    <property type="match status" value="1"/>
</dbReference>
<dbReference type="InterPro" id="IPR011110">
    <property type="entry name" value="Reg_prop"/>
</dbReference>
<dbReference type="InterPro" id="IPR011047">
    <property type="entry name" value="Quinoprotein_ADH-like_sf"/>
</dbReference>
<evidence type="ECO:0000256" key="8">
    <source>
        <dbReference type="SAM" id="SignalP"/>
    </source>
</evidence>
<evidence type="ECO:0000256" key="7">
    <source>
        <dbReference type="SAM" id="Phobius"/>
    </source>
</evidence>
<dbReference type="Gene3D" id="2.60.40.10">
    <property type="entry name" value="Immunoglobulins"/>
    <property type="match status" value="1"/>
</dbReference>
<dbReference type="InterPro" id="IPR005467">
    <property type="entry name" value="His_kinase_dom"/>
</dbReference>
<proteinExistence type="predicted"/>
<dbReference type="SMART" id="SM00387">
    <property type="entry name" value="HATPase_c"/>
    <property type="match status" value="1"/>
</dbReference>
<keyword evidence="8" id="KW-0732">Signal</keyword>
<dbReference type="Pfam" id="PF07494">
    <property type="entry name" value="Reg_prop"/>
    <property type="match status" value="8"/>
</dbReference>
<dbReference type="PANTHER" id="PTHR43547:SF2">
    <property type="entry name" value="HYBRID SIGNAL TRANSDUCTION HISTIDINE KINASE C"/>
    <property type="match status" value="1"/>
</dbReference>
<dbReference type="SUPFAM" id="SSF55874">
    <property type="entry name" value="ATPase domain of HSP90 chaperone/DNA topoisomerase II/histidine kinase"/>
    <property type="match status" value="1"/>
</dbReference>
<feature type="modified residue" description="4-aspartylphosphate" evidence="6">
    <location>
        <position position="1155"/>
    </location>
</feature>
<name>A0ABZ2YQT8_9BACT</name>
<dbReference type="InterPro" id="IPR004358">
    <property type="entry name" value="Sig_transdc_His_kin-like_C"/>
</dbReference>
<dbReference type="SMART" id="SM00448">
    <property type="entry name" value="REC"/>
    <property type="match status" value="1"/>
</dbReference>
<dbReference type="SMART" id="SM00342">
    <property type="entry name" value="HTH_ARAC"/>
    <property type="match status" value="1"/>
</dbReference>
<accession>A0ABZ2YQT8</accession>
<dbReference type="InterPro" id="IPR009057">
    <property type="entry name" value="Homeodomain-like_sf"/>
</dbReference>
<evidence type="ECO:0000256" key="6">
    <source>
        <dbReference type="PROSITE-ProRule" id="PRU00169"/>
    </source>
</evidence>
<dbReference type="Gene3D" id="3.30.565.10">
    <property type="entry name" value="Histidine kinase-like ATPase, C-terminal domain"/>
    <property type="match status" value="1"/>
</dbReference>
<dbReference type="InterPro" id="IPR015943">
    <property type="entry name" value="WD40/YVTN_repeat-like_dom_sf"/>
</dbReference>
<dbReference type="SUPFAM" id="SSF46689">
    <property type="entry name" value="Homeodomain-like"/>
    <property type="match status" value="1"/>
</dbReference>
<keyword evidence="5" id="KW-0804">Transcription</keyword>
<dbReference type="PRINTS" id="PR00344">
    <property type="entry name" value="BCTRLSENSOR"/>
</dbReference>
<dbReference type="SUPFAM" id="SSF63829">
    <property type="entry name" value="Calcium-dependent phosphotriesterase"/>
    <property type="match status" value="1"/>
</dbReference>
<feature type="chain" id="PRO_5045663977" description="histidine kinase" evidence="8">
    <location>
        <begin position="20"/>
        <end position="1352"/>
    </location>
</feature>
<dbReference type="InterPro" id="IPR003594">
    <property type="entry name" value="HATPase_dom"/>
</dbReference>
<dbReference type="CDD" id="cd00082">
    <property type="entry name" value="HisKA"/>
    <property type="match status" value="1"/>
</dbReference>
<keyword evidence="13" id="KW-1185">Reference proteome</keyword>
<dbReference type="InterPro" id="IPR018060">
    <property type="entry name" value="HTH_AraC"/>
</dbReference>
<dbReference type="SUPFAM" id="SSF47384">
    <property type="entry name" value="Homodimeric domain of signal transducing histidine kinase"/>
    <property type="match status" value="1"/>
</dbReference>
<keyword evidence="3 6" id="KW-0597">Phosphoprotein</keyword>
<comment type="catalytic activity">
    <reaction evidence="1">
        <text>ATP + protein L-histidine = ADP + protein N-phospho-L-histidine.</text>
        <dbReference type="EC" id="2.7.13.3"/>
    </reaction>
</comment>
<evidence type="ECO:0000256" key="3">
    <source>
        <dbReference type="ARBA" id="ARBA00022553"/>
    </source>
</evidence>
<feature type="domain" description="HTH araC/xylS-type" evidence="9">
    <location>
        <begin position="1249"/>
        <end position="1348"/>
    </location>
</feature>
<dbReference type="SUPFAM" id="SSF50998">
    <property type="entry name" value="Quinoprotein alcohol dehydrogenase-like"/>
    <property type="match status" value="1"/>
</dbReference>
<dbReference type="PROSITE" id="PS50110">
    <property type="entry name" value="RESPONSE_REGULATORY"/>
    <property type="match status" value="1"/>
</dbReference>
<dbReference type="Pfam" id="PF00512">
    <property type="entry name" value="HisKA"/>
    <property type="match status" value="1"/>
</dbReference>
<organism evidence="12 13">
    <name type="scientific">Chitinophaga pollutisoli</name>
    <dbReference type="NCBI Taxonomy" id="3133966"/>
    <lineage>
        <taxon>Bacteria</taxon>
        <taxon>Pseudomonadati</taxon>
        <taxon>Bacteroidota</taxon>
        <taxon>Chitinophagia</taxon>
        <taxon>Chitinophagales</taxon>
        <taxon>Chitinophagaceae</taxon>
        <taxon>Chitinophaga</taxon>
    </lineage>
</organism>
<dbReference type="SUPFAM" id="SSF52172">
    <property type="entry name" value="CheY-like"/>
    <property type="match status" value="1"/>
</dbReference>
<dbReference type="InterPro" id="IPR001789">
    <property type="entry name" value="Sig_transdc_resp-reg_receiver"/>
</dbReference>
<keyword evidence="4" id="KW-0805">Transcription regulation</keyword>
<evidence type="ECO:0000313" key="12">
    <source>
        <dbReference type="EMBL" id="WZN41692.1"/>
    </source>
</evidence>
<dbReference type="InterPro" id="IPR036097">
    <property type="entry name" value="HisK_dim/P_sf"/>
</dbReference>
<dbReference type="Pfam" id="PF00072">
    <property type="entry name" value="Response_reg"/>
    <property type="match status" value="1"/>
</dbReference>
<feature type="signal peptide" evidence="8">
    <location>
        <begin position="1"/>
        <end position="19"/>
    </location>
</feature>
<dbReference type="CDD" id="cd17574">
    <property type="entry name" value="REC_OmpR"/>
    <property type="match status" value="1"/>
</dbReference>
<evidence type="ECO:0000256" key="5">
    <source>
        <dbReference type="ARBA" id="ARBA00023163"/>
    </source>
</evidence>
<dbReference type="CDD" id="cd16922">
    <property type="entry name" value="HATPase_EvgS-ArcB-TorS-like"/>
    <property type="match status" value="1"/>
</dbReference>
<dbReference type="Proteomes" id="UP001485459">
    <property type="component" value="Chromosome"/>
</dbReference>
<evidence type="ECO:0000256" key="1">
    <source>
        <dbReference type="ARBA" id="ARBA00000085"/>
    </source>
</evidence>
<evidence type="ECO:0000259" key="11">
    <source>
        <dbReference type="PROSITE" id="PS50110"/>
    </source>
</evidence>
<dbReference type="Gene3D" id="1.10.287.130">
    <property type="match status" value="1"/>
</dbReference>
<feature type="transmembrane region" description="Helical" evidence="7">
    <location>
        <begin position="795"/>
        <end position="816"/>
    </location>
</feature>
<dbReference type="RefSeq" id="WP_341836540.1">
    <property type="nucleotide sequence ID" value="NZ_CP149822.1"/>
</dbReference>
<dbReference type="Pfam" id="PF12833">
    <property type="entry name" value="HTH_18"/>
    <property type="match status" value="1"/>
</dbReference>
<dbReference type="Gene3D" id="1.10.10.60">
    <property type="entry name" value="Homeodomain-like"/>
    <property type="match status" value="1"/>
</dbReference>
<evidence type="ECO:0000259" key="9">
    <source>
        <dbReference type="PROSITE" id="PS01124"/>
    </source>
</evidence>
<evidence type="ECO:0000256" key="2">
    <source>
        <dbReference type="ARBA" id="ARBA00012438"/>
    </source>
</evidence>
<keyword evidence="7" id="KW-0812">Transmembrane</keyword>
<dbReference type="EMBL" id="CP149822">
    <property type="protein sequence ID" value="WZN41692.1"/>
    <property type="molecule type" value="Genomic_DNA"/>
</dbReference>
<feature type="domain" description="Histidine kinase" evidence="10">
    <location>
        <begin position="853"/>
        <end position="1073"/>
    </location>
</feature>
<dbReference type="PANTHER" id="PTHR43547">
    <property type="entry name" value="TWO-COMPONENT HISTIDINE KINASE"/>
    <property type="match status" value="1"/>
</dbReference>
<dbReference type="InterPro" id="IPR013783">
    <property type="entry name" value="Ig-like_fold"/>
</dbReference>
<dbReference type="EC" id="2.7.13.3" evidence="2"/>
<evidence type="ECO:0000256" key="4">
    <source>
        <dbReference type="ARBA" id="ARBA00023015"/>
    </source>
</evidence>
<dbReference type="InterPro" id="IPR003661">
    <property type="entry name" value="HisK_dim/P_dom"/>
</dbReference>